<accession>A0A9D1FA75</accession>
<comment type="caution">
    <text evidence="1">The sequence shown here is derived from an EMBL/GenBank/DDBJ whole genome shotgun (WGS) entry which is preliminary data.</text>
</comment>
<reference evidence="1" key="2">
    <citation type="journal article" date="2021" name="PeerJ">
        <title>Extensive microbial diversity within the chicken gut microbiome revealed by metagenomics and culture.</title>
        <authorList>
            <person name="Gilroy R."/>
            <person name="Ravi A."/>
            <person name="Getino M."/>
            <person name="Pursley I."/>
            <person name="Horton D.L."/>
            <person name="Alikhan N.F."/>
            <person name="Baker D."/>
            <person name="Gharbi K."/>
            <person name="Hall N."/>
            <person name="Watson M."/>
            <person name="Adriaenssens E.M."/>
            <person name="Foster-Nyarko E."/>
            <person name="Jarju S."/>
            <person name="Secka A."/>
            <person name="Antonio M."/>
            <person name="Oren A."/>
            <person name="Chaudhuri R.R."/>
            <person name="La Ragione R."/>
            <person name="Hildebrand F."/>
            <person name="Pallen M.J."/>
        </authorList>
    </citation>
    <scope>NUCLEOTIDE SEQUENCE</scope>
    <source>
        <strain evidence="1">ChiBcec16-1751</strain>
    </source>
</reference>
<organism evidence="1 2">
    <name type="scientific">Candidatus Avoscillospira avistercoris</name>
    <dbReference type="NCBI Taxonomy" id="2840707"/>
    <lineage>
        <taxon>Bacteria</taxon>
        <taxon>Bacillati</taxon>
        <taxon>Bacillota</taxon>
        <taxon>Clostridia</taxon>
        <taxon>Eubacteriales</taxon>
        <taxon>Oscillospiraceae</taxon>
        <taxon>Oscillospiraceae incertae sedis</taxon>
        <taxon>Candidatus Avoscillospira</taxon>
    </lineage>
</organism>
<feature type="non-terminal residue" evidence="1">
    <location>
        <position position="1"/>
    </location>
</feature>
<evidence type="ECO:0000313" key="1">
    <source>
        <dbReference type="EMBL" id="HIS65219.1"/>
    </source>
</evidence>
<dbReference type="EMBL" id="DVJJ01000116">
    <property type="protein sequence ID" value="HIS65219.1"/>
    <property type="molecule type" value="Genomic_DNA"/>
</dbReference>
<sequence length="92" mass="10408">YTSGQKTLLEPVPFGVDRSDYSARGNFVQKVREYGSGNQQNGSYWMASTGESLLNFYDQYMEELSKNAKNTQKAALASLTIDYMGRFRVKTT</sequence>
<proteinExistence type="predicted"/>
<reference evidence="1" key="1">
    <citation type="submission" date="2020-10" db="EMBL/GenBank/DDBJ databases">
        <authorList>
            <person name="Gilroy R."/>
        </authorList>
    </citation>
    <scope>NUCLEOTIDE SEQUENCE</scope>
    <source>
        <strain evidence="1">ChiBcec16-1751</strain>
    </source>
</reference>
<dbReference type="Proteomes" id="UP000886741">
    <property type="component" value="Unassembled WGS sequence"/>
</dbReference>
<name>A0A9D1FA75_9FIRM</name>
<dbReference type="AlphaFoldDB" id="A0A9D1FA75"/>
<protein>
    <submittedName>
        <fullName evidence="1">Uncharacterized protein</fullName>
    </submittedName>
</protein>
<gene>
    <name evidence="1" type="ORF">IAA83_07615</name>
</gene>
<evidence type="ECO:0000313" key="2">
    <source>
        <dbReference type="Proteomes" id="UP000886741"/>
    </source>
</evidence>